<feature type="compositionally biased region" description="Polar residues" evidence="1">
    <location>
        <begin position="156"/>
        <end position="170"/>
    </location>
</feature>
<dbReference type="STRING" id="7167.A0A182FYJ8"/>
<sequence>MKKYFDDPLKVITEKVLFASSSGLQRIRTIVPQTQQNVPDRPAHVIETQRKVQQNHESNSFHMEIPEKNKKHKYLQSKEHNHKKKRKRNKYNGPDDTIVEKHHRKADRIKILRQERIARELEEKERSKNMRARVSNQIKKSKPTGVSLADSAPRQKYNSQFNPEIAKQNF</sequence>
<evidence type="ECO:0000313" key="2">
    <source>
        <dbReference type="EnsemblMetazoa" id="AALB014686-PA"/>
    </source>
</evidence>
<reference evidence="2" key="2">
    <citation type="submission" date="2022-08" db="UniProtKB">
        <authorList>
            <consortium name="EnsemblMetazoa"/>
        </authorList>
    </citation>
    <scope>IDENTIFICATION</scope>
    <source>
        <strain evidence="2">STECLA/ALBI9_A</strain>
    </source>
</reference>
<feature type="compositionally biased region" description="Basic residues" evidence="1">
    <location>
        <begin position="69"/>
        <end position="90"/>
    </location>
</feature>
<dbReference type="AlphaFoldDB" id="A0A182FYJ8"/>
<keyword evidence="3" id="KW-1185">Reference proteome</keyword>
<proteinExistence type="predicted"/>
<evidence type="ECO:0000256" key="1">
    <source>
        <dbReference type="SAM" id="MobiDB-lite"/>
    </source>
</evidence>
<dbReference type="VEuPathDB" id="VectorBase:AALB014686"/>
<feature type="region of interest" description="Disordered" evidence="1">
    <location>
        <begin position="122"/>
        <end position="170"/>
    </location>
</feature>
<dbReference type="EnsemblMetazoa" id="AALB014686-RA">
    <property type="protein sequence ID" value="AALB014686-PA"/>
    <property type="gene ID" value="AALB014686"/>
</dbReference>
<name>A0A182FYJ8_ANOAL</name>
<feature type="region of interest" description="Disordered" evidence="1">
    <location>
        <begin position="69"/>
        <end position="103"/>
    </location>
</feature>
<organism evidence="2 3">
    <name type="scientific">Anopheles albimanus</name>
    <name type="common">New world malaria mosquito</name>
    <dbReference type="NCBI Taxonomy" id="7167"/>
    <lineage>
        <taxon>Eukaryota</taxon>
        <taxon>Metazoa</taxon>
        <taxon>Ecdysozoa</taxon>
        <taxon>Arthropoda</taxon>
        <taxon>Hexapoda</taxon>
        <taxon>Insecta</taxon>
        <taxon>Pterygota</taxon>
        <taxon>Neoptera</taxon>
        <taxon>Endopterygota</taxon>
        <taxon>Diptera</taxon>
        <taxon>Nematocera</taxon>
        <taxon>Culicoidea</taxon>
        <taxon>Culicidae</taxon>
        <taxon>Anophelinae</taxon>
        <taxon>Anopheles</taxon>
    </lineage>
</organism>
<dbReference type="Proteomes" id="UP000069272">
    <property type="component" value="Unassembled WGS sequence"/>
</dbReference>
<dbReference type="VEuPathDB" id="VectorBase:AALB20_027121"/>
<evidence type="ECO:0000313" key="3">
    <source>
        <dbReference type="Proteomes" id="UP000069272"/>
    </source>
</evidence>
<reference evidence="3" key="1">
    <citation type="journal article" date="2017" name="G3 (Bethesda)">
        <title>The Physical Genome Mapping of Anopheles albimanus Corrected Scaffold Misassemblies and Identified Interarm Rearrangements in Genus Anopheles.</title>
        <authorList>
            <person name="Artemov G.N."/>
            <person name="Peery A.N."/>
            <person name="Jiang X."/>
            <person name="Tu Z."/>
            <person name="Stegniy V.N."/>
            <person name="Sharakhova M.V."/>
            <person name="Sharakhov I.V."/>
        </authorList>
    </citation>
    <scope>NUCLEOTIDE SEQUENCE [LARGE SCALE GENOMIC DNA]</scope>
    <source>
        <strain evidence="3">STECLA/ALBI9_A</strain>
    </source>
</reference>
<accession>A0A182FYJ8</accession>
<protein>
    <submittedName>
        <fullName evidence="2">Uncharacterized protein</fullName>
    </submittedName>
</protein>